<name>A0ABS4JA16_9BACL</name>
<dbReference type="InterPro" id="IPR052716">
    <property type="entry name" value="MOSC_domain"/>
</dbReference>
<gene>
    <name evidence="2" type="ORF">J2Z66_008336</name>
</gene>
<dbReference type="Pfam" id="PF03473">
    <property type="entry name" value="MOSC"/>
    <property type="match status" value="1"/>
</dbReference>
<dbReference type="Proteomes" id="UP001519287">
    <property type="component" value="Unassembled WGS sequence"/>
</dbReference>
<evidence type="ECO:0000313" key="2">
    <source>
        <dbReference type="EMBL" id="MBP1996688.1"/>
    </source>
</evidence>
<dbReference type="PANTHER" id="PTHR36930:SF1">
    <property type="entry name" value="MOSC DOMAIN-CONTAINING PROTEIN"/>
    <property type="match status" value="1"/>
</dbReference>
<dbReference type="SUPFAM" id="SSF50800">
    <property type="entry name" value="PK beta-barrel domain-like"/>
    <property type="match status" value="1"/>
</dbReference>
<proteinExistence type="predicted"/>
<dbReference type="Pfam" id="PF03476">
    <property type="entry name" value="MOSC_N"/>
    <property type="match status" value="1"/>
</dbReference>
<feature type="domain" description="MOSC" evidence="1">
    <location>
        <begin position="83"/>
        <end position="240"/>
    </location>
</feature>
<dbReference type="Gene3D" id="2.40.33.20">
    <property type="entry name" value="PK beta-barrel domain-like"/>
    <property type="match status" value="1"/>
</dbReference>
<accession>A0ABS4JA16</accession>
<evidence type="ECO:0000259" key="1">
    <source>
        <dbReference type="PROSITE" id="PS51340"/>
    </source>
</evidence>
<dbReference type="PANTHER" id="PTHR36930">
    <property type="entry name" value="METAL-SULFUR CLUSTER BIOSYNTHESIS PROTEINS YUAD-RELATED"/>
    <property type="match status" value="1"/>
</dbReference>
<dbReference type="InterPro" id="IPR005303">
    <property type="entry name" value="MOCOS_middle"/>
</dbReference>
<protein>
    <submittedName>
        <fullName evidence="2">Uncharacterized protein YcbX</fullName>
    </submittedName>
</protein>
<sequence length="241" mass="27604">MKLVGEISEINRYPIKSFAGESLETCDIETYGFYGDRWYAFIDETKEGWESFITARSIPSMLAYKAKLECEDSENGQDNVSVTSPDGRILAWNYDLLDEVQRHSKKKISMVSYKNQSSELMAVDTGSILIITDATLRKLETIWGKRLDQRRFRANMMVTLDDNAWDESNWLGKRLSVGSAELHVDMYCERCSMITLDPDTLERDASLLKKVNEEMNLNFGVYASVKKTGQIHVGEKVYVMD</sequence>
<dbReference type="PROSITE" id="PS51340">
    <property type="entry name" value="MOSC"/>
    <property type="match status" value="1"/>
</dbReference>
<reference evidence="2 3" key="1">
    <citation type="submission" date="2021-03" db="EMBL/GenBank/DDBJ databases">
        <title>Genomic Encyclopedia of Type Strains, Phase IV (KMG-IV): sequencing the most valuable type-strain genomes for metagenomic binning, comparative biology and taxonomic classification.</title>
        <authorList>
            <person name="Goeker M."/>
        </authorList>
    </citation>
    <scope>NUCLEOTIDE SEQUENCE [LARGE SCALE GENOMIC DNA]</scope>
    <source>
        <strain evidence="2 3">DSM 26048</strain>
    </source>
</reference>
<dbReference type="InterPro" id="IPR011037">
    <property type="entry name" value="Pyrv_Knase-like_insert_dom_sf"/>
</dbReference>
<keyword evidence="3" id="KW-1185">Reference proteome</keyword>
<dbReference type="InterPro" id="IPR005302">
    <property type="entry name" value="MoCF_Sase_C"/>
</dbReference>
<evidence type="ECO:0000313" key="3">
    <source>
        <dbReference type="Proteomes" id="UP001519287"/>
    </source>
</evidence>
<comment type="caution">
    <text evidence="2">The sequence shown here is derived from an EMBL/GenBank/DDBJ whole genome shotgun (WGS) entry which is preliminary data.</text>
</comment>
<organism evidence="2 3">
    <name type="scientific">Paenibacillus eucommiae</name>
    <dbReference type="NCBI Taxonomy" id="1355755"/>
    <lineage>
        <taxon>Bacteria</taxon>
        <taxon>Bacillati</taxon>
        <taxon>Bacillota</taxon>
        <taxon>Bacilli</taxon>
        <taxon>Bacillales</taxon>
        <taxon>Paenibacillaceae</taxon>
        <taxon>Paenibacillus</taxon>
    </lineage>
</organism>
<dbReference type="EMBL" id="JAGGLB010000054">
    <property type="protein sequence ID" value="MBP1996688.1"/>
    <property type="molecule type" value="Genomic_DNA"/>
</dbReference>